<comment type="caution">
    <text evidence="1">The sequence shown here is derived from an EMBL/GenBank/DDBJ whole genome shotgun (WGS) entry which is preliminary data.</text>
</comment>
<name>A0A392TEN6_9FABA</name>
<evidence type="ECO:0000313" key="2">
    <source>
        <dbReference type="Proteomes" id="UP000265520"/>
    </source>
</evidence>
<reference evidence="1 2" key="1">
    <citation type="journal article" date="2018" name="Front. Plant Sci.">
        <title>Red Clover (Trifolium pratense) and Zigzag Clover (T. medium) - A Picture of Genomic Similarities and Differences.</title>
        <authorList>
            <person name="Dluhosova J."/>
            <person name="Istvanek J."/>
            <person name="Nedelnik J."/>
            <person name="Repkova J."/>
        </authorList>
    </citation>
    <scope>NUCLEOTIDE SEQUENCE [LARGE SCALE GENOMIC DNA]</scope>
    <source>
        <strain evidence="2">cv. 10/8</strain>
        <tissue evidence="1">Leaf</tissue>
    </source>
</reference>
<organism evidence="1 2">
    <name type="scientific">Trifolium medium</name>
    <dbReference type="NCBI Taxonomy" id="97028"/>
    <lineage>
        <taxon>Eukaryota</taxon>
        <taxon>Viridiplantae</taxon>
        <taxon>Streptophyta</taxon>
        <taxon>Embryophyta</taxon>
        <taxon>Tracheophyta</taxon>
        <taxon>Spermatophyta</taxon>
        <taxon>Magnoliopsida</taxon>
        <taxon>eudicotyledons</taxon>
        <taxon>Gunneridae</taxon>
        <taxon>Pentapetalae</taxon>
        <taxon>rosids</taxon>
        <taxon>fabids</taxon>
        <taxon>Fabales</taxon>
        <taxon>Fabaceae</taxon>
        <taxon>Papilionoideae</taxon>
        <taxon>50 kb inversion clade</taxon>
        <taxon>NPAAA clade</taxon>
        <taxon>Hologalegina</taxon>
        <taxon>IRL clade</taxon>
        <taxon>Trifolieae</taxon>
        <taxon>Trifolium</taxon>
    </lineage>
</organism>
<protein>
    <submittedName>
        <fullName evidence="1">Uncharacterized protein</fullName>
    </submittedName>
</protein>
<evidence type="ECO:0000313" key="1">
    <source>
        <dbReference type="EMBL" id="MCI59613.1"/>
    </source>
</evidence>
<dbReference type="Proteomes" id="UP000265520">
    <property type="component" value="Unassembled WGS sequence"/>
</dbReference>
<dbReference type="AlphaFoldDB" id="A0A392TEN6"/>
<proteinExistence type="predicted"/>
<feature type="non-terminal residue" evidence="1">
    <location>
        <position position="65"/>
    </location>
</feature>
<feature type="non-terminal residue" evidence="1">
    <location>
        <position position="1"/>
    </location>
</feature>
<dbReference type="EMBL" id="LXQA010566916">
    <property type="protein sequence ID" value="MCI59613.1"/>
    <property type="molecule type" value="Genomic_DNA"/>
</dbReference>
<keyword evidence="2" id="KW-1185">Reference proteome</keyword>
<sequence length="65" mass="7315">VEMEEEERLRVGDDDGPAKVRHLARVNPYEGKPEPAEFPGGRSDKTVLIEYGSMPHIAICVYDNM</sequence>
<accession>A0A392TEN6</accession>